<feature type="domain" description="AMP-binding enzyme C-terminal" evidence="6">
    <location>
        <begin position="448"/>
        <end position="524"/>
    </location>
</feature>
<evidence type="ECO:0000313" key="7">
    <source>
        <dbReference type="EMBL" id="KAK9878020.1"/>
    </source>
</evidence>
<evidence type="ECO:0000256" key="2">
    <source>
        <dbReference type="ARBA" id="ARBA00006432"/>
    </source>
</evidence>
<proteinExistence type="inferred from homology"/>
<dbReference type="GO" id="GO:0016405">
    <property type="term" value="F:CoA-ligase activity"/>
    <property type="evidence" value="ECO:0007669"/>
    <property type="project" value="TreeGrafter"/>
</dbReference>
<sequence length="539" mass="60945">MDSKCELNLDNCPYVVKPKDVEYKDNFGIGYELFHSMKKYSNNIAQRNIINNHEETYATIFRMSISVAVELRKKKVTRDRIIAVSADNHSYSNIPFIAATFLGLRTVCIDGSFSVTDLTSLLNQVTPAVMFIDEEFVPAMEKAMKNSSTNFELVVFGEHDKYTTFDHFMSMGDEEENFEPIKLENTQETGLILFSSGTTGLTKGISLPHYGLLKQAHNVGIVQEISSESVVYYFTALNWMTSASLIMTCTMFGATRIISPVTRAMEAIVKYKVSHISVSPYVASLLVKSGKPLTVEENSVKSIWTTGAALNDNLRTQLMNMFPCTLIAESYGQTEASGWITMFPLSEKQLADKNPKSVGKLLPGIFAKVVQLETNKTLGANEIGELYLKCDNIRMKGYFNRDTSEEFDSDGWMKTGDLVRFNEDYCFYLEGRCKEMFKYRNFHIQPQKLEQLLESHPAVDKAIVIGKHHELDGDHPTGIVVLHKGQDIKPEILEDYVAKQVQDRQRLRGGVKIISKIPLTRTGKPIRYILKQMLERGEL</sequence>
<dbReference type="InterPro" id="IPR000873">
    <property type="entry name" value="AMP-dep_synth/lig_dom"/>
</dbReference>
<organism evidence="7 8">
    <name type="scientific">Henosepilachna vigintioctopunctata</name>
    <dbReference type="NCBI Taxonomy" id="420089"/>
    <lineage>
        <taxon>Eukaryota</taxon>
        <taxon>Metazoa</taxon>
        <taxon>Ecdysozoa</taxon>
        <taxon>Arthropoda</taxon>
        <taxon>Hexapoda</taxon>
        <taxon>Insecta</taxon>
        <taxon>Pterygota</taxon>
        <taxon>Neoptera</taxon>
        <taxon>Endopterygota</taxon>
        <taxon>Coleoptera</taxon>
        <taxon>Polyphaga</taxon>
        <taxon>Cucujiformia</taxon>
        <taxon>Coccinelloidea</taxon>
        <taxon>Coccinellidae</taxon>
        <taxon>Epilachninae</taxon>
        <taxon>Epilachnini</taxon>
        <taxon>Henosepilachna</taxon>
    </lineage>
</organism>
<comment type="subcellular location">
    <subcellularLocation>
        <location evidence="1">Peroxisome</location>
    </subcellularLocation>
</comment>
<dbReference type="SUPFAM" id="SSF56801">
    <property type="entry name" value="Acetyl-CoA synthetase-like"/>
    <property type="match status" value="1"/>
</dbReference>
<keyword evidence="4" id="KW-0576">Peroxisome</keyword>
<comment type="caution">
    <text evidence="7">The sequence shown here is derived from an EMBL/GenBank/DDBJ whole genome shotgun (WGS) entry which is preliminary data.</text>
</comment>
<evidence type="ECO:0000259" key="6">
    <source>
        <dbReference type="Pfam" id="PF13193"/>
    </source>
</evidence>
<evidence type="ECO:0000256" key="1">
    <source>
        <dbReference type="ARBA" id="ARBA00004275"/>
    </source>
</evidence>
<evidence type="ECO:0000313" key="8">
    <source>
        <dbReference type="Proteomes" id="UP001431783"/>
    </source>
</evidence>
<dbReference type="Pfam" id="PF13193">
    <property type="entry name" value="AMP-binding_C"/>
    <property type="match status" value="1"/>
</dbReference>
<dbReference type="InterPro" id="IPR042099">
    <property type="entry name" value="ANL_N_sf"/>
</dbReference>
<dbReference type="PANTHER" id="PTHR24096">
    <property type="entry name" value="LONG-CHAIN-FATTY-ACID--COA LIGASE"/>
    <property type="match status" value="1"/>
</dbReference>
<dbReference type="AlphaFoldDB" id="A0AAW1U673"/>
<accession>A0AAW1U673</accession>
<dbReference type="Gene3D" id="3.30.300.30">
    <property type="match status" value="1"/>
</dbReference>
<dbReference type="PANTHER" id="PTHR24096:SF149">
    <property type="entry name" value="AMP-BINDING DOMAIN-CONTAINING PROTEIN-RELATED"/>
    <property type="match status" value="1"/>
</dbReference>
<evidence type="ECO:0000259" key="5">
    <source>
        <dbReference type="Pfam" id="PF00501"/>
    </source>
</evidence>
<name>A0AAW1U673_9CUCU</name>
<keyword evidence="3" id="KW-0436">Ligase</keyword>
<evidence type="ECO:0000256" key="4">
    <source>
        <dbReference type="ARBA" id="ARBA00023140"/>
    </source>
</evidence>
<dbReference type="EMBL" id="JARQZJ010000045">
    <property type="protein sequence ID" value="KAK9878020.1"/>
    <property type="molecule type" value="Genomic_DNA"/>
</dbReference>
<reference evidence="7 8" key="1">
    <citation type="submission" date="2023-03" db="EMBL/GenBank/DDBJ databases">
        <title>Genome insight into feeding habits of ladybird beetles.</title>
        <authorList>
            <person name="Li H.-S."/>
            <person name="Huang Y.-H."/>
            <person name="Pang H."/>
        </authorList>
    </citation>
    <scope>NUCLEOTIDE SEQUENCE [LARGE SCALE GENOMIC DNA]</scope>
    <source>
        <strain evidence="7">SYSU_2023b</strain>
        <tissue evidence="7">Whole body</tissue>
    </source>
</reference>
<gene>
    <name evidence="7" type="ORF">WA026_020648</name>
</gene>
<dbReference type="Gene3D" id="3.40.50.12780">
    <property type="entry name" value="N-terminal domain of ligase-like"/>
    <property type="match status" value="1"/>
</dbReference>
<protein>
    <submittedName>
        <fullName evidence="7">Uncharacterized protein</fullName>
    </submittedName>
</protein>
<evidence type="ECO:0000256" key="3">
    <source>
        <dbReference type="ARBA" id="ARBA00022598"/>
    </source>
</evidence>
<keyword evidence="8" id="KW-1185">Reference proteome</keyword>
<dbReference type="Proteomes" id="UP001431783">
    <property type="component" value="Unassembled WGS sequence"/>
</dbReference>
<comment type="similarity">
    <text evidence="2">Belongs to the ATP-dependent AMP-binding enzyme family.</text>
</comment>
<dbReference type="Pfam" id="PF00501">
    <property type="entry name" value="AMP-binding"/>
    <property type="match status" value="1"/>
</dbReference>
<dbReference type="GO" id="GO:0005777">
    <property type="term" value="C:peroxisome"/>
    <property type="evidence" value="ECO:0007669"/>
    <property type="project" value="UniProtKB-SubCell"/>
</dbReference>
<dbReference type="InterPro" id="IPR045851">
    <property type="entry name" value="AMP-bd_C_sf"/>
</dbReference>
<feature type="domain" description="AMP-dependent synthetase/ligase" evidence="5">
    <location>
        <begin position="36"/>
        <end position="399"/>
    </location>
</feature>
<dbReference type="InterPro" id="IPR025110">
    <property type="entry name" value="AMP-bd_C"/>
</dbReference>